<evidence type="ECO:0000256" key="1">
    <source>
        <dbReference type="ARBA" id="ARBA00001933"/>
    </source>
</evidence>
<reference evidence="12" key="1">
    <citation type="submission" date="2019-09" db="EMBL/GenBank/DDBJ databases">
        <title>In-depth cultivation of the pig gut microbiome towards novel bacterial diversity and tailored functional studies.</title>
        <authorList>
            <person name="Wylensek D."/>
            <person name="Hitch T.C.A."/>
            <person name="Clavel T."/>
        </authorList>
    </citation>
    <scope>NUCLEOTIDE SEQUENCE</scope>
    <source>
        <strain evidence="12">RF-744-FAT-WT-3</strain>
    </source>
</reference>
<dbReference type="InterPro" id="IPR011833">
    <property type="entry name" value="Glycg_phsphrylas"/>
</dbReference>
<evidence type="ECO:0000313" key="12">
    <source>
        <dbReference type="EMBL" id="MST69334.1"/>
    </source>
</evidence>
<dbReference type="FunFam" id="3.40.50.2000:FF:000005">
    <property type="entry name" value="Alpha-1,4 glucan phosphorylase"/>
    <property type="match status" value="1"/>
</dbReference>
<comment type="caution">
    <text evidence="12">The sequence shown here is derived from an EMBL/GenBank/DDBJ whole genome shotgun (WGS) entry which is preliminary data.</text>
</comment>
<keyword evidence="8 10" id="KW-0119">Carbohydrate metabolism</keyword>
<dbReference type="InterPro" id="IPR000811">
    <property type="entry name" value="Glyco_trans_35"/>
</dbReference>
<dbReference type="SUPFAM" id="SSF53756">
    <property type="entry name" value="UDP-Glycosyltransferase/glycogen phosphorylase"/>
    <property type="match status" value="1"/>
</dbReference>
<dbReference type="AlphaFoldDB" id="A0A6A8MBN6"/>
<dbReference type="GO" id="GO:0005737">
    <property type="term" value="C:cytoplasm"/>
    <property type="evidence" value="ECO:0007669"/>
    <property type="project" value="TreeGrafter"/>
</dbReference>
<evidence type="ECO:0000256" key="2">
    <source>
        <dbReference type="ARBA" id="ARBA00006047"/>
    </source>
</evidence>
<evidence type="ECO:0000256" key="3">
    <source>
        <dbReference type="ARBA" id="ARBA00022553"/>
    </source>
</evidence>
<proteinExistence type="inferred from homology"/>
<dbReference type="FunFam" id="3.40.50.2000:FF:000153">
    <property type="entry name" value="Alpha-1,4 glucan phosphorylase"/>
    <property type="match status" value="1"/>
</dbReference>
<feature type="region of interest" description="Disordered" evidence="11">
    <location>
        <begin position="1"/>
        <end position="37"/>
    </location>
</feature>
<dbReference type="RefSeq" id="WP_154572803.1">
    <property type="nucleotide sequence ID" value="NZ_VUNB01000005.1"/>
</dbReference>
<dbReference type="Pfam" id="PF00343">
    <property type="entry name" value="Phosphorylase"/>
    <property type="match status" value="1"/>
</dbReference>
<keyword evidence="5 10" id="KW-0328">Glycosyltransferase</keyword>
<feature type="compositionally biased region" description="Basic and acidic residues" evidence="11">
    <location>
        <begin position="8"/>
        <end position="19"/>
    </location>
</feature>
<evidence type="ECO:0000256" key="5">
    <source>
        <dbReference type="ARBA" id="ARBA00022676"/>
    </source>
</evidence>
<accession>A0A6A8MBN6</accession>
<dbReference type="GO" id="GO:0008184">
    <property type="term" value="F:glycogen phosphorylase activity"/>
    <property type="evidence" value="ECO:0007669"/>
    <property type="project" value="InterPro"/>
</dbReference>
<gene>
    <name evidence="12" type="ORF">FYJ66_06995</name>
</gene>
<comment type="catalytic activity">
    <reaction evidence="10">
        <text>[(1-&gt;4)-alpha-D-glucosyl](n) + phosphate = [(1-&gt;4)-alpha-D-glucosyl](n-1) + alpha-D-glucose 1-phosphate</text>
        <dbReference type="Rhea" id="RHEA:41732"/>
        <dbReference type="Rhea" id="RHEA-COMP:9584"/>
        <dbReference type="Rhea" id="RHEA-COMP:9586"/>
        <dbReference type="ChEBI" id="CHEBI:15444"/>
        <dbReference type="ChEBI" id="CHEBI:43474"/>
        <dbReference type="ChEBI" id="CHEBI:58601"/>
        <dbReference type="EC" id="2.4.1.1"/>
    </reaction>
</comment>
<keyword evidence="4" id="KW-0321">Glycogen metabolism</keyword>
<feature type="compositionally biased region" description="Polar residues" evidence="11">
    <location>
        <begin position="24"/>
        <end position="33"/>
    </location>
</feature>
<dbReference type="EMBL" id="VUNB01000005">
    <property type="protein sequence ID" value="MST69334.1"/>
    <property type="molecule type" value="Genomic_DNA"/>
</dbReference>
<evidence type="ECO:0000256" key="10">
    <source>
        <dbReference type="RuleBase" id="RU000587"/>
    </source>
</evidence>
<evidence type="ECO:0000256" key="7">
    <source>
        <dbReference type="ARBA" id="ARBA00022898"/>
    </source>
</evidence>
<comment type="function">
    <text evidence="10">Allosteric enzyme that catalyzes the rate-limiting step in glycogen catabolism, the phosphorolytic cleavage of glycogen to produce glucose-1-phosphate, and plays a central role in maintaining cellular and organismal glucose homeostasis.</text>
</comment>
<dbReference type="Gene3D" id="3.40.50.2000">
    <property type="entry name" value="Glycogen Phosphorylase B"/>
    <property type="match status" value="2"/>
</dbReference>
<comment type="cofactor">
    <cofactor evidence="1 10">
        <name>pyridoxal 5'-phosphate</name>
        <dbReference type="ChEBI" id="CHEBI:597326"/>
    </cofactor>
</comment>
<evidence type="ECO:0000256" key="6">
    <source>
        <dbReference type="ARBA" id="ARBA00022679"/>
    </source>
</evidence>
<dbReference type="PANTHER" id="PTHR11468">
    <property type="entry name" value="GLYCOGEN PHOSPHORYLASE"/>
    <property type="match status" value="1"/>
</dbReference>
<dbReference type="CDD" id="cd04300">
    <property type="entry name" value="GT35_Glycogen_Phosphorylase"/>
    <property type="match status" value="1"/>
</dbReference>
<evidence type="ECO:0000256" key="8">
    <source>
        <dbReference type="ARBA" id="ARBA00023277"/>
    </source>
</evidence>
<dbReference type="GO" id="GO:0030170">
    <property type="term" value="F:pyridoxal phosphate binding"/>
    <property type="evidence" value="ECO:0007669"/>
    <property type="project" value="InterPro"/>
</dbReference>
<name>A0A6A8MBN6_9FIRM</name>
<comment type="similarity">
    <text evidence="2 10">Belongs to the glycogen phosphorylase family.</text>
</comment>
<evidence type="ECO:0000256" key="11">
    <source>
        <dbReference type="SAM" id="MobiDB-lite"/>
    </source>
</evidence>
<feature type="modified residue" description="N6-(pyridoxal phosphate)lysine" evidence="9">
    <location>
        <position position="700"/>
    </location>
</feature>
<dbReference type="EC" id="2.4.1.1" evidence="10"/>
<evidence type="ECO:0000256" key="9">
    <source>
        <dbReference type="PIRSR" id="PIRSR000460-1"/>
    </source>
</evidence>
<sequence length="853" mass="97396">MKKKTHKTSSDLKAVEAVKPESPGTGSPALQQSHEGDKIKARYSNPAYFRENVEQYLTNILHTDLKTADTSQLYKAISQVINKELGEMRLEYNKERKSVQLSTDKTKKIYYICMEFLMGQSLKNNLYNLGQTETVKGLLKELNIEPEALYDEEPDAGLGNGGLGRLAACFMDALTTQGYDATGYSLCYEYGLFRQKIVDGWQVEFPDNWLPGGRVWLNPREDDTFTVSFYGEYHEYWEDGKLKYSLQHPQTVEAVPYDIFITGSETTAVNKLRLWSARNSASFDMNAFNNGDFTNAARNTNSAEMITKVLYPADNIPEGKELRLKQQYFMVSASCQNIVRDQLHLYGTLDNFHKKTAIHINDTHPALVIPELMRIFMDDYDMGWDKAWHIVSNTVSYTNHTVLAEALEKWNTALVQSMMPRIYSIIQEIDRRFRIEAFRKFPGDTGKTDYMSILGDQQVRMANLSVIGSHKVNGVSQLHSQILKDDVFHDYYLADPDKFTNVTNGIAFRRWLCQSNPALASLIDECIGSEYRLDSSQLEKFAAFRSDKYVLDKVDKIKRDNKVRLSNYINRTMGFAPDPDSVFIVQAKRMHEYKRQLLNALRIISRYQMILENPGVDMRPETYIFGAKAAPTYYHAKFIILLLNKLAQEINNNPAVSDKLKVVFLENYSVSTAEKLMPAADVSEQISLAGKEASGTGNMKMMINGAITIGTLDGANVEIRQAVGPENIFIFGQTAEEVYRNLRSGYNSRAVYERDPVLKQAVDRLEIGFSGTEFSNIKDYLLNPTYSIADPYMCLMDFKDYCRAHDDLSAAYEDRDRWNFMSVVNTAYAERFSADRSIKDYAEKIWHSQPVLK</sequence>
<keyword evidence="3" id="KW-0597">Phosphoprotein</keyword>
<evidence type="ECO:0000256" key="4">
    <source>
        <dbReference type="ARBA" id="ARBA00022600"/>
    </source>
</evidence>
<dbReference type="PANTHER" id="PTHR11468:SF3">
    <property type="entry name" value="GLYCOGEN PHOSPHORYLASE, LIVER FORM"/>
    <property type="match status" value="1"/>
</dbReference>
<dbReference type="PIRSF" id="PIRSF000460">
    <property type="entry name" value="Pprylas_GlgP"/>
    <property type="match status" value="1"/>
</dbReference>
<organism evidence="12">
    <name type="scientific">Baileyella intestinalis</name>
    <dbReference type="NCBI Taxonomy" id="2606709"/>
    <lineage>
        <taxon>Bacteria</taxon>
        <taxon>Bacillati</taxon>
        <taxon>Bacillota</taxon>
        <taxon>Clostridia</taxon>
        <taxon>Peptostreptococcales</taxon>
        <taxon>Anaerovoracaceae</taxon>
        <taxon>Baileyella</taxon>
    </lineage>
</organism>
<keyword evidence="6 10" id="KW-0808">Transferase</keyword>
<keyword evidence="7 9" id="KW-0663">Pyridoxal phosphate</keyword>
<dbReference type="NCBIfam" id="TIGR02093">
    <property type="entry name" value="P_ylase"/>
    <property type="match status" value="1"/>
</dbReference>
<protein>
    <recommendedName>
        <fullName evidence="10">Alpha-1,4 glucan phosphorylase</fullName>
        <ecNumber evidence="10">2.4.1.1</ecNumber>
    </recommendedName>
</protein>
<dbReference type="GO" id="GO:0005980">
    <property type="term" value="P:glycogen catabolic process"/>
    <property type="evidence" value="ECO:0007669"/>
    <property type="project" value="TreeGrafter"/>
</dbReference>